<dbReference type="EMBL" id="CAWYQH010000024">
    <property type="protein sequence ID" value="CAK8675881.1"/>
    <property type="molecule type" value="Genomic_DNA"/>
</dbReference>
<sequence>MHPKDMSKQRNSQRNLNKFVTEKRTKNWCFSLKTLRKFATAAGLCCNYAKCTSPTMPKDNQVIKEHKPLDRLSGNFTTVFNYGTNFVPAQQGDIMPCFESEITSNSSSSSSRSALDEQDDTFSDCPLKDYQLQRDLTTAVRRLKYLLNLASNGNNSYHRCSSSTDISDDMDVSSESKGTAISVDVGSDFKATWSKDSSSLTIKLLPVHPEHTCLIRSAKQGQDVSLESRIPYRHTSVLRTSVSPGTPVTVHRPLTARYSADSGFFNNQNDVMSPNIDPNDDREKRPASPNCGAIAKTGSKKHSVNPDGRILGSIQGTCQCGVLCFISGR</sequence>
<proteinExistence type="predicted"/>
<comment type="caution">
    <text evidence="2">The sequence shown here is derived from an EMBL/GenBank/DDBJ whole genome shotgun (WGS) entry which is preliminary data.</text>
</comment>
<protein>
    <submittedName>
        <fullName evidence="2">Uncharacterized protein</fullName>
    </submittedName>
</protein>
<dbReference type="Proteomes" id="UP001642483">
    <property type="component" value="Unassembled WGS sequence"/>
</dbReference>
<feature type="region of interest" description="Disordered" evidence="1">
    <location>
        <begin position="267"/>
        <end position="305"/>
    </location>
</feature>
<gene>
    <name evidence="2" type="ORF">CVLEPA_LOCUS5406</name>
</gene>
<accession>A0ABP0F842</accession>
<name>A0ABP0F842_CLALP</name>
<organism evidence="2 3">
    <name type="scientific">Clavelina lepadiformis</name>
    <name type="common">Light-bulb sea squirt</name>
    <name type="synonym">Ascidia lepadiformis</name>
    <dbReference type="NCBI Taxonomy" id="159417"/>
    <lineage>
        <taxon>Eukaryota</taxon>
        <taxon>Metazoa</taxon>
        <taxon>Chordata</taxon>
        <taxon>Tunicata</taxon>
        <taxon>Ascidiacea</taxon>
        <taxon>Aplousobranchia</taxon>
        <taxon>Clavelinidae</taxon>
        <taxon>Clavelina</taxon>
    </lineage>
</organism>
<evidence type="ECO:0000313" key="2">
    <source>
        <dbReference type="EMBL" id="CAK8675881.1"/>
    </source>
</evidence>
<evidence type="ECO:0000256" key="1">
    <source>
        <dbReference type="SAM" id="MobiDB-lite"/>
    </source>
</evidence>
<reference evidence="2 3" key="1">
    <citation type="submission" date="2024-02" db="EMBL/GenBank/DDBJ databases">
        <authorList>
            <person name="Daric V."/>
            <person name="Darras S."/>
        </authorList>
    </citation>
    <scope>NUCLEOTIDE SEQUENCE [LARGE SCALE GENOMIC DNA]</scope>
</reference>
<evidence type="ECO:0000313" key="3">
    <source>
        <dbReference type="Proteomes" id="UP001642483"/>
    </source>
</evidence>
<keyword evidence="3" id="KW-1185">Reference proteome</keyword>